<gene>
    <name evidence="5" type="ORF">J7T54_002510</name>
</gene>
<dbReference type="SUPFAM" id="SSF53474">
    <property type="entry name" value="alpha/beta-Hydrolases"/>
    <property type="match status" value="1"/>
</dbReference>
<evidence type="ECO:0000313" key="5">
    <source>
        <dbReference type="EMBL" id="KAI6781154.1"/>
    </source>
</evidence>
<reference evidence="5" key="1">
    <citation type="journal article" date="2021" name="J Fungi (Basel)">
        <title>Genomic and Metabolomic Analyses of the Marine Fungus Emericellopsis cladophorae: Insights into Saltwater Adaptability Mechanisms and Its Biosynthetic Potential.</title>
        <authorList>
            <person name="Goncalves M.F.M."/>
            <person name="Hilario S."/>
            <person name="Van de Peer Y."/>
            <person name="Esteves A.C."/>
            <person name="Alves A."/>
        </authorList>
    </citation>
    <scope>NUCLEOTIDE SEQUENCE</scope>
    <source>
        <strain evidence="5">MUM 19.33</strain>
    </source>
</reference>
<dbReference type="GO" id="GO:0005811">
    <property type="term" value="C:lipid droplet"/>
    <property type="evidence" value="ECO:0007669"/>
    <property type="project" value="UniProtKB-SubCell"/>
</dbReference>
<keyword evidence="6" id="KW-1185">Reference proteome</keyword>
<dbReference type="AlphaFoldDB" id="A0A9P9Y1C8"/>
<proteinExistence type="inferred from homology"/>
<evidence type="ECO:0000256" key="4">
    <source>
        <dbReference type="ARBA" id="ARBA00022801"/>
    </source>
</evidence>
<comment type="subcellular location">
    <subcellularLocation>
        <location evidence="1">Lipid droplet</location>
    </subcellularLocation>
</comment>
<evidence type="ECO:0000256" key="3">
    <source>
        <dbReference type="ARBA" id="ARBA00022677"/>
    </source>
</evidence>
<dbReference type="GO" id="GO:0019915">
    <property type="term" value="P:lipid storage"/>
    <property type="evidence" value="ECO:0007669"/>
    <property type="project" value="InterPro"/>
</dbReference>
<sequence length="295" mass="32908">MPAVIYLSPASPSSKSLIYFVTGNPGLIKYYEPFLTLLSSLCNGSHAIYGRDLLGFSQEDTTLYDLEGQIEGIYADIRAQVKAGGYENVLLMGHSVGTYIAVEIMARSLARADLTIQNAILITPTLTWLGKSSRGKQLDRLTTWPVISNNAYLVAKGFLFTLPDVCIRWALGTVMGFTPAAAEVTRTFLRSPQGVREALHLGASEIHTIKEDVWADEVFQIAEAGGVKRIFALYAEDDHWVDDEVRQVFVKRRGDDMEWILKSVRHDFPTTEESTVKVARIVSDWVWQTKGEQSQ</sequence>
<dbReference type="RefSeq" id="XP_051362010.1">
    <property type="nucleotide sequence ID" value="XM_051506666.1"/>
</dbReference>
<dbReference type="Gene3D" id="3.40.50.1820">
    <property type="entry name" value="alpha/beta hydrolase"/>
    <property type="match status" value="1"/>
</dbReference>
<dbReference type="PANTHER" id="PTHR13390">
    <property type="entry name" value="LIPASE"/>
    <property type="match status" value="1"/>
</dbReference>
<keyword evidence="3" id="KW-0551">Lipid droplet</keyword>
<evidence type="ECO:0000256" key="1">
    <source>
        <dbReference type="ARBA" id="ARBA00004502"/>
    </source>
</evidence>
<accession>A0A9P9Y1C8</accession>
<dbReference type="GO" id="GO:0016298">
    <property type="term" value="F:lipase activity"/>
    <property type="evidence" value="ECO:0007669"/>
    <property type="project" value="InterPro"/>
</dbReference>
<dbReference type="EMBL" id="JAGIXG020000024">
    <property type="protein sequence ID" value="KAI6781154.1"/>
    <property type="molecule type" value="Genomic_DNA"/>
</dbReference>
<dbReference type="Proteomes" id="UP001055219">
    <property type="component" value="Unassembled WGS sequence"/>
</dbReference>
<dbReference type="InterPro" id="IPR029058">
    <property type="entry name" value="AB_hydrolase_fold"/>
</dbReference>
<comment type="similarity">
    <text evidence="2">Belongs to the AB hydrolase superfamily. LDAH family.</text>
</comment>
<dbReference type="PANTHER" id="PTHR13390:SF0">
    <property type="entry name" value="LIPID DROPLET-ASSOCIATED HYDROLASE"/>
    <property type="match status" value="1"/>
</dbReference>
<dbReference type="GeneID" id="75829022"/>
<protein>
    <submittedName>
        <fullName evidence="5">Uncharacterized protein</fullName>
    </submittedName>
</protein>
<dbReference type="Pfam" id="PF10230">
    <property type="entry name" value="LIDHydrolase"/>
    <property type="match status" value="1"/>
</dbReference>
<dbReference type="InterPro" id="IPR019363">
    <property type="entry name" value="LDAH"/>
</dbReference>
<evidence type="ECO:0000313" key="6">
    <source>
        <dbReference type="Proteomes" id="UP001055219"/>
    </source>
</evidence>
<dbReference type="OrthoDB" id="448051at2759"/>
<organism evidence="5 6">
    <name type="scientific">Emericellopsis cladophorae</name>
    <dbReference type="NCBI Taxonomy" id="2686198"/>
    <lineage>
        <taxon>Eukaryota</taxon>
        <taxon>Fungi</taxon>
        <taxon>Dikarya</taxon>
        <taxon>Ascomycota</taxon>
        <taxon>Pezizomycotina</taxon>
        <taxon>Sordariomycetes</taxon>
        <taxon>Hypocreomycetidae</taxon>
        <taxon>Hypocreales</taxon>
        <taxon>Bionectriaceae</taxon>
        <taxon>Emericellopsis</taxon>
    </lineage>
</organism>
<name>A0A9P9Y1C8_9HYPO</name>
<keyword evidence="4" id="KW-0378">Hydrolase</keyword>
<comment type="caution">
    <text evidence="5">The sequence shown here is derived from an EMBL/GenBank/DDBJ whole genome shotgun (WGS) entry which is preliminary data.</text>
</comment>
<reference evidence="5" key="2">
    <citation type="submission" date="2022-07" db="EMBL/GenBank/DDBJ databases">
        <authorList>
            <person name="Goncalves M.F.M."/>
            <person name="Hilario S."/>
            <person name="Van De Peer Y."/>
            <person name="Esteves A.C."/>
            <person name="Alves A."/>
        </authorList>
    </citation>
    <scope>NUCLEOTIDE SEQUENCE</scope>
    <source>
        <strain evidence="5">MUM 19.33</strain>
    </source>
</reference>
<evidence type="ECO:0000256" key="2">
    <source>
        <dbReference type="ARBA" id="ARBA00008300"/>
    </source>
</evidence>